<dbReference type="PANTHER" id="PTHR33782">
    <property type="entry name" value="OS01G0121600 PROTEIN"/>
    <property type="match status" value="1"/>
</dbReference>
<dbReference type="Proteomes" id="UP001497480">
    <property type="component" value="Unassembled WGS sequence"/>
</dbReference>
<keyword evidence="1" id="KW-0472">Membrane</keyword>
<keyword evidence="1" id="KW-0812">Transmembrane</keyword>
<evidence type="ECO:0000313" key="3">
    <source>
        <dbReference type="Proteomes" id="UP001497480"/>
    </source>
</evidence>
<reference evidence="2 3" key="1">
    <citation type="submission" date="2024-03" db="EMBL/GenBank/DDBJ databases">
        <authorList>
            <person name="Martinez-Hernandez J."/>
        </authorList>
    </citation>
    <scope>NUCLEOTIDE SEQUENCE [LARGE SCALE GENOMIC DNA]</scope>
</reference>
<accession>A0AAV1VTY7</accession>
<dbReference type="EMBL" id="CAXHTB010000001">
    <property type="protein sequence ID" value="CAL0300331.1"/>
    <property type="molecule type" value="Genomic_DNA"/>
</dbReference>
<evidence type="ECO:0000313" key="2">
    <source>
        <dbReference type="EMBL" id="CAL0300331.1"/>
    </source>
</evidence>
<dbReference type="PANTHER" id="PTHR33782:SF27">
    <property type="entry name" value="PROTEIN, PUTATIVE-RELATED"/>
    <property type="match status" value="1"/>
</dbReference>
<feature type="transmembrane region" description="Helical" evidence="1">
    <location>
        <begin position="124"/>
        <end position="145"/>
    </location>
</feature>
<evidence type="ECO:0000256" key="1">
    <source>
        <dbReference type="SAM" id="Phobius"/>
    </source>
</evidence>
<proteinExistence type="predicted"/>
<protein>
    <submittedName>
        <fullName evidence="2">Uncharacterized protein</fullName>
    </submittedName>
</protein>
<keyword evidence="3" id="KW-1185">Reference proteome</keyword>
<keyword evidence="1" id="KW-1133">Transmembrane helix</keyword>
<dbReference type="AlphaFoldDB" id="A0AAV1VTY7"/>
<organism evidence="2 3">
    <name type="scientific">Lupinus luteus</name>
    <name type="common">European yellow lupine</name>
    <dbReference type="NCBI Taxonomy" id="3873"/>
    <lineage>
        <taxon>Eukaryota</taxon>
        <taxon>Viridiplantae</taxon>
        <taxon>Streptophyta</taxon>
        <taxon>Embryophyta</taxon>
        <taxon>Tracheophyta</taxon>
        <taxon>Spermatophyta</taxon>
        <taxon>Magnoliopsida</taxon>
        <taxon>eudicotyledons</taxon>
        <taxon>Gunneridae</taxon>
        <taxon>Pentapetalae</taxon>
        <taxon>rosids</taxon>
        <taxon>fabids</taxon>
        <taxon>Fabales</taxon>
        <taxon>Fabaceae</taxon>
        <taxon>Papilionoideae</taxon>
        <taxon>50 kb inversion clade</taxon>
        <taxon>genistoids sensu lato</taxon>
        <taxon>core genistoids</taxon>
        <taxon>Genisteae</taxon>
        <taxon>Lupinus</taxon>
    </lineage>
</organism>
<name>A0AAV1VTY7_LUPLU</name>
<sequence>METTSLCSIALLSLSPSCNLLSPKSASFYSHKQLSATPTITNRSYCISASKKDSYGQHYDGKLVDENMILLRMRIREIETLEMKMKAPSDWTEWEKKYSMDYVSDVCEAVGMLQRLLMNTRPSLALGTMVLLMLSMSLSMSQLLFHVVELTKGIM</sequence>
<comment type="caution">
    <text evidence="2">The sequence shown here is derived from an EMBL/GenBank/DDBJ whole genome shotgun (WGS) entry which is preliminary data.</text>
</comment>
<gene>
    <name evidence="2" type="ORF">LLUT_LOCUS1391</name>
</gene>